<evidence type="ECO:0000313" key="8">
    <source>
        <dbReference type="Proteomes" id="UP000694385"/>
    </source>
</evidence>
<dbReference type="Ensembl" id="ENSJJAT00000026599.1">
    <property type="protein sequence ID" value="ENSJJAP00000020058.1"/>
    <property type="gene ID" value="ENSJJAG00000020845.1"/>
</dbReference>
<dbReference type="GO" id="GO:0004252">
    <property type="term" value="F:serine-type endopeptidase activity"/>
    <property type="evidence" value="ECO:0007669"/>
    <property type="project" value="InterPro"/>
</dbReference>
<dbReference type="InterPro" id="IPR009003">
    <property type="entry name" value="Peptidase_S1_PA"/>
</dbReference>
<keyword evidence="8" id="KW-1185">Reference proteome</keyword>
<name>A0A8C5L932_JACJA</name>
<dbReference type="GO" id="GO:2000243">
    <property type="term" value="P:positive regulation of reproductive process"/>
    <property type="evidence" value="ECO:0007669"/>
    <property type="project" value="UniProtKB-ARBA"/>
</dbReference>
<protein>
    <submittedName>
        <fullName evidence="7">Serine protease 59</fullName>
    </submittedName>
</protein>
<dbReference type="InterPro" id="IPR018114">
    <property type="entry name" value="TRYPSIN_HIS"/>
</dbReference>
<keyword evidence="4" id="KW-1015">Disulfide bond</keyword>
<reference evidence="7" key="2">
    <citation type="submission" date="2025-09" db="UniProtKB">
        <authorList>
            <consortium name="Ensembl"/>
        </authorList>
    </citation>
    <scope>IDENTIFICATION</scope>
</reference>
<evidence type="ECO:0000256" key="1">
    <source>
        <dbReference type="ARBA" id="ARBA00004613"/>
    </source>
</evidence>
<dbReference type="OMA" id="FFTEVHP"/>
<gene>
    <name evidence="7" type="primary">LOC105944205</name>
</gene>
<dbReference type="GO" id="GO:0006508">
    <property type="term" value="P:proteolysis"/>
    <property type="evidence" value="ECO:0007669"/>
    <property type="project" value="InterPro"/>
</dbReference>
<dbReference type="PANTHER" id="PTHR24271:SF44">
    <property type="entry name" value="1700074P13RIK PROTEIN"/>
    <property type="match status" value="1"/>
</dbReference>
<dbReference type="InterPro" id="IPR043504">
    <property type="entry name" value="Peptidase_S1_PA_chymotrypsin"/>
</dbReference>
<dbReference type="Gene3D" id="2.40.10.10">
    <property type="entry name" value="Trypsin-like serine proteases"/>
    <property type="match status" value="2"/>
</dbReference>
<dbReference type="SMART" id="SM00020">
    <property type="entry name" value="Tryp_SPc"/>
    <property type="match status" value="1"/>
</dbReference>
<dbReference type="GO" id="GO:0005794">
    <property type="term" value="C:Golgi apparatus"/>
    <property type="evidence" value="ECO:0007669"/>
    <property type="project" value="Ensembl"/>
</dbReference>
<dbReference type="PROSITE" id="PS00134">
    <property type="entry name" value="TRYPSIN_HIS"/>
    <property type="match status" value="1"/>
</dbReference>
<evidence type="ECO:0000256" key="4">
    <source>
        <dbReference type="ARBA" id="ARBA00023157"/>
    </source>
</evidence>
<dbReference type="PRINTS" id="PR00722">
    <property type="entry name" value="CHYMOTRYPSIN"/>
</dbReference>
<accession>A0A8C5L932</accession>
<dbReference type="InterPro" id="IPR001254">
    <property type="entry name" value="Trypsin_dom"/>
</dbReference>
<dbReference type="AlphaFoldDB" id="A0A8C5L932"/>
<dbReference type="FunFam" id="2.40.10.10:FF:000049">
    <property type="entry name" value="probable inactive serine protease 37"/>
    <property type="match status" value="1"/>
</dbReference>
<evidence type="ECO:0000313" key="7">
    <source>
        <dbReference type="Ensembl" id="ENSJJAP00000020058.1"/>
    </source>
</evidence>
<evidence type="ECO:0000256" key="2">
    <source>
        <dbReference type="ARBA" id="ARBA00022525"/>
    </source>
</evidence>
<sequence>MRTFLMLTLLSMPASNSPEVTRGKNSDEKSVRPHDFVIPYMVYLQSNQEPCVGCLIDPQWVLTAAHCPLPTQIRLGVYQPSTKHKKEQTLNYTLALPHPEFDAQSLKNDLMLIKLSKAATLNSYVGTIAIAMEPMAMNDSCFIPTWTWNDYKDFSDPDSLTWINQYSLSYNDCWNMLQQEKGPTMNIMCIGHSLNIKYIIKEVSAAPAICDGRVYGILSWSKAGVTMGNEGFFTEVYPYARWILQMIKSH</sequence>
<evidence type="ECO:0000256" key="3">
    <source>
        <dbReference type="ARBA" id="ARBA00022729"/>
    </source>
</evidence>
<dbReference type="FunFam" id="2.40.10.10:FF:000005">
    <property type="entry name" value="Serine protease 37"/>
    <property type="match status" value="1"/>
</dbReference>
<evidence type="ECO:0000256" key="5">
    <source>
        <dbReference type="SAM" id="SignalP"/>
    </source>
</evidence>
<dbReference type="GO" id="GO:0005576">
    <property type="term" value="C:extracellular region"/>
    <property type="evidence" value="ECO:0007669"/>
    <property type="project" value="UniProtKB-SubCell"/>
</dbReference>
<proteinExistence type="predicted"/>
<dbReference type="PROSITE" id="PS50240">
    <property type="entry name" value="TRYPSIN_DOM"/>
    <property type="match status" value="1"/>
</dbReference>
<dbReference type="InterPro" id="IPR001314">
    <property type="entry name" value="Peptidase_S1A"/>
</dbReference>
<keyword evidence="2" id="KW-0964">Secreted</keyword>
<dbReference type="GeneTree" id="ENSGT01020000230389"/>
<reference evidence="7" key="1">
    <citation type="submission" date="2025-08" db="UniProtKB">
        <authorList>
            <consortium name="Ensembl"/>
        </authorList>
    </citation>
    <scope>IDENTIFICATION</scope>
</reference>
<evidence type="ECO:0000259" key="6">
    <source>
        <dbReference type="PROSITE" id="PS50240"/>
    </source>
</evidence>
<dbReference type="Proteomes" id="UP000694385">
    <property type="component" value="Unassembled WGS sequence"/>
</dbReference>
<dbReference type="Pfam" id="PF00089">
    <property type="entry name" value="Trypsin"/>
    <property type="match status" value="1"/>
</dbReference>
<dbReference type="SUPFAM" id="SSF50494">
    <property type="entry name" value="Trypsin-like serine proteases"/>
    <property type="match status" value="1"/>
</dbReference>
<feature type="signal peptide" evidence="5">
    <location>
        <begin position="1"/>
        <end position="18"/>
    </location>
</feature>
<feature type="chain" id="PRO_5034902027" evidence="5">
    <location>
        <begin position="19"/>
        <end position="250"/>
    </location>
</feature>
<dbReference type="PANTHER" id="PTHR24271">
    <property type="entry name" value="KALLIKREIN-RELATED"/>
    <property type="match status" value="1"/>
</dbReference>
<organism evidence="7 8">
    <name type="scientific">Jaculus jaculus</name>
    <name type="common">Lesser Egyptian jerboa</name>
    <dbReference type="NCBI Taxonomy" id="51337"/>
    <lineage>
        <taxon>Eukaryota</taxon>
        <taxon>Metazoa</taxon>
        <taxon>Chordata</taxon>
        <taxon>Craniata</taxon>
        <taxon>Vertebrata</taxon>
        <taxon>Euteleostomi</taxon>
        <taxon>Mammalia</taxon>
        <taxon>Eutheria</taxon>
        <taxon>Euarchontoglires</taxon>
        <taxon>Glires</taxon>
        <taxon>Rodentia</taxon>
        <taxon>Myomorpha</taxon>
        <taxon>Dipodoidea</taxon>
        <taxon>Dipodidae</taxon>
        <taxon>Dipodinae</taxon>
        <taxon>Jaculus</taxon>
    </lineage>
</organism>
<dbReference type="GO" id="GO:0030141">
    <property type="term" value="C:secretory granule"/>
    <property type="evidence" value="ECO:0007669"/>
    <property type="project" value="TreeGrafter"/>
</dbReference>
<feature type="domain" description="Peptidase S1" evidence="6">
    <location>
        <begin position="20"/>
        <end position="248"/>
    </location>
</feature>
<comment type="subcellular location">
    <subcellularLocation>
        <location evidence="1">Secreted</location>
    </subcellularLocation>
</comment>
<keyword evidence="3 5" id="KW-0732">Signal</keyword>